<keyword evidence="4" id="KW-1185">Reference proteome</keyword>
<evidence type="ECO:0000256" key="1">
    <source>
        <dbReference type="SAM" id="MobiDB-lite"/>
    </source>
</evidence>
<name>A0A562W9K0_9ACTN</name>
<dbReference type="RefSeq" id="WP_186499696.1">
    <property type="nucleotide sequence ID" value="NZ_AP023438.1"/>
</dbReference>
<evidence type="ECO:0000313" key="4">
    <source>
        <dbReference type="Proteomes" id="UP000319728"/>
    </source>
</evidence>
<comment type="caution">
    <text evidence="3">The sequence shown here is derived from an EMBL/GenBank/DDBJ whole genome shotgun (WGS) entry which is preliminary data.</text>
</comment>
<keyword evidence="2" id="KW-0472">Membrane</keyword>
<keyword evidence="2" id="KW-1133">Transmembrane helix</keyword>
<feature type="region of interest" description="Disordered" evidence="1">
    <location>
        <begin position="1"/>
        <end position="28"/>
    </location>
</feature>
<feature type="transmembrane region" description="Helical" evidence="2">
    <location>
        <begin position="314"/>
        <end position="332"/>
    </location>
</feature>
<dbReference type="EMBL" id="VLLP01000001">
    <property type="protein sequence ID" value="TWJ26805.1"/>
    <property type="molecule type" value="Genomic_DNA"/>
</dbReference>
<organism evidence="3 4">
    <name type="scientific">Micromonospora sagamiensis</name>
    <dbReference type="NCBI Taxonomy" id="47875"/>
    <lineage>
        <taxon>Bacteria</taxon>
        <taxon>Bacillati</taxon>
        <taxon>Actinomycetota</taxon>
        <taxon>Actinomycetes</taxon>
        <taxon>Micromonosporales</taxon>
        <taxon>Micromonosporaceae</taxon>
        <taxon>Micromonospora</taxon>
    </lineage>
</organism>
<proteinExistence type="predicted"/>
<protein>
    <submittedName>
        <fullName evidence="3">Uncharacterized protein</fullName>
    </submittedName>
</protein>
<accession>A0A562W9K0</accession>
<evidence type="ECO:0000256" key="2">
    <source>
        <dbReference type="SAM" id="Phobius"/>
    </source>
</evidence>
<feature type="transmembrane region" description="Helical" evidence="2">
    <location>
        <begin position="283"/>
        <end position="308"/>
    </location>
</feature>
<feature type="region of interest" description="Disordered" evidence="1">
    <location>
        <begin position="368"/>
        <end position="420"/>
    </location>
</feature>
<sequence>MHSRHQQLQAEPGTRPDEPGREDGPDADERACVVTALRLGWWMADAYHHARTASLDDGPPGRPAAPRAKLSNLTEMSGRQRMRMYLDAVEVALRQIAALTRHDGDGPSTAAAQAHIRDAGHDRPGDVDAMLVALDELNVDVLRWAMARNHRVGIGYRLGRSLADTVRRCDTEELPQRFGGRQDQLRRWLDELASVLPPYSAPVVRHSLESWTTAVRAAAAGDPHEAELRDLADELRNQGELWRSVLTGGLHPRDLLDEEHYAIVARNLIIRDRRLVVQAARGICYPVLVPLLVILLAVVGVSATAAAGSPVTRTAVAVLGLGAGLAAIWRALSGPALQVAGEVNRPLLHGELVVQMAGCVDRPLDAARAASRARRDGPTVSTDGPPVPTIPVPGCPAGADGSDVSGDGTGWCPHRRRSTR</sequence>
<feature type="compositionally biased region" description="Low complexity" evidence="1">
    <location>
        <begin position="395"/>
        <end position="406"/>
    </location>
</feature>
<dbReference type="Proteomes" id="UP000319728">
    <property type="component" value="Unassembled WGS sequence"/>
</dbReference>
<keyword evidence="2" id="KW-0812">Transmembrane</keyword>
<feature type="compositionally biased region" description="Basic and acidic residues" evidence="1">
    <location>
        <begin position="14"/>
        <end position="28"/>
    </location>
</feature>
<feature type="compositionally biased region" description="Pro residues" evidence="1">
    <location>
        <begin position="385"/>
        <end position="394"/>
    </location>
</feature>
<dbReference type="AlphaFoldDB" id="A0A562W9K0"/>
<gene>
    <name evidence="3" type="ORF">JD81_00287</name>
</gene>
<reference evidence="3 4" key="1">
    <citation type="submission" date="2019-07" db="EMBL/GenBank/DDBJ databases">
        <title>R&amp;d 2014.</title>
        <authorList>
            <person name="Klenk H.-P."/>
        </authorList>
    </citation>
    <scope>NUCLEOTIDE SEQUENCE [LARGE SCALE GENOMIC DNA]</scope>
    <source>
        <strain evidence="3 4">DSM 43912</strain>
    </source>
</reference>
<evidence type="ECO:0000313" key="3">
    <source>
        <dbReference type="EMBL" id="TWJ26805.1"/>
    </source>
</evidence>